<dbReference type="PROSITE" id="PS51698">
    <property type="entry name" value="U_BOX"/>
    <property type="match status" value="1"/>
</dbReference>
<evidence type="ECO:0000313" key="18">
    <source>
        <dbReference type="EMBL" id="TIB14636.1"/>
    </source>
</evidence>
<dbReference type="Pfam" id="PF04564">
    <property type="entry name" value="U-box"/>
    <property type="match status" value="1"/>
</dbReference>
<feature type="transmembrane region" description="Helical" evidence="16">
    <location>
        <begin position="256"/>
        <end position="276"/>
    </location>
</feature>
<feature type="domain" description="U-box" evidence="17">
    <location>
        <begin position="1563"/>
        <end position="1637"/>
    </location>
</feature>
<evidence type="ECO:0000256" key="5">
    <source>
        <dbReference type="ARBA" id="ARBA00004906"/>
    </source>
</evidence>
<dbReference type="PANTHER" id="PTHR13931">
    <property type="entry name" value="UBIQUITINATION FACTOR E4"/>
    <property type="match status" value="1"/>
</dbReference>
<comment type="subcellular location">
    <subcellularLocation>
        <location evidence="4">Cytoplasm</location>
    </subcellularLocation>
    <subcellularLocation>
        <location evidence="3">Membrane</location>
    </subcellularLocation>
    <subcellularLocation>
        <location evidence="2">Nucleus</location>
    </subcellularLocation>
</comment>
<dbReference type="Proteomes" id="UP000306954">
    <property type="component" value="Unassembled WGS sequence"/>
</dbReference>
<dbReference type="PANTHER" id="PTHR13931:SF2">
    <property type="entry name" value="UBIQUITIN CONJUGATION FACTOR E4 B"/>
    <property type="match status" value="1"/>
</dbReference>
<evidence type="ECO:0000256" key="15">
    <source>
        <dbReference type="SAM" id="MobiDB-lite"/>
    </source>
</evidence>
<keyword evidence="8" id="KW-0963">Cytoplasm</keyword>
<protein>
    <recommendedName>
        <fullName evidence="7">RING-type E3 ubiquitin transferase</fullName>
        <ecNumber evidence="7">2.3.2.27</ecNumber>
    </recommendedName>
</protein>
<gene>
    <name evidence="18" type="ORF">E3P90_01237</name>
</gene>
<evidence type="ECO:0000256" key="10">
    <source>
        <dbReference type="ARBA" id="ARBA00022692"/>
    </source>
</evidence>
<sequence length="1656" mass="185735">MDSRLDNNDAESSAHTIDSSPPDSEFTDEEAQLGDHHDDYGEQQRLSLVSYHDEEEHQDFVQNADNVDNADNADETLASPLIQDFSFRKSYKRRRDPSRRQGTLSIPYASFNILNSTLGLGFLALPSALSKTGLPLGIILITIISFLAAGSHIVLVNTGRYLGVRKIEDVGGGALKLGTRGKGITKLIVRIIVVITGFTLVVSYLKHIRILLHPLALAWFSSSSLQSSFSLALLPAVMAAPFTLTRSLSHGTISKMSIVISLTYPVLLGLVASRTMRYSELRLLDFQMYKKLLIHHLNWKALKKHAEQQGIWSSISTIAFSFASQHLTFPHHRTMRKSSQQTFNITVLLAYSLIFILALPFAVVPYVAFGESTPINIFDALPSPNNDGGVDAARVMAALGILGTLPFAVYTTREAILRLLHIETEQEEPNRRTQTITTGAIWILAIVSASIGDYTIYQTYINIARLTCIALGYLLPSVFFVILYHVKRPAPIVVSSNDGLVSTDALLARKERQLQKRRSLLRLWQDLFIFSLLPFAFLTTAYCPLNQTAMGDSAQSDADRIRLRRLERLGTPAGSPAPQPALEQQQQQSQPQRSPEKKPKFSPTIPNPAPSRVSAQQRQPPQPKPSTSSPKPTLEPAQCGIEEWESRAIQASLKVTIDVQIADATSWTVSYLKPLLNELHDEQPNHPALKSKRLTPDLIDQALIARLNLDPNAMMDDAEMLTVIASLPANQTTFEYLVGAWRRARGQALQLSKINYSQSDKDRGMALINKLKDLLLSYIGLTIQDATMFVQTSEKPSGAVEFLQILIPEETSSDPYGDDRVGRVVSPELHKVSPVDLLSEIVRRFDGDGLEDVIGPVIQLTAAQAKGLDLTGIKWRSVITAIETLLQFKPIAAIFTTLPSFIPSPANAKTIESESLLGPMISLSTFSTSAPNIAKLYFSDASLEREYQSPITQNTLRSTLESLQSSLFGIFNVLVRASPQSREKVLDFFATAANVNSHRGAMRVDPKRASGDGFVFNCQVILSRFADPFMDATFSKIDKIDPKYFCHSKRLDISDETKIKADKSESDAYYNENSKEDKPVNFISEIFYLCLAFHYLGYHCAQRQSGSLKKHIDMVEPQLKSQREQLLNDPRFAPGTPGRMFAEKQLEKQEVLLKERKAAVASSWIQLDDPSSMYRILGFYSFATTWIVRFVDPSHQHPQKLISLPLPEEIPIEFKMLPEYILESTVDFFIQLTRHQPHLLESSGKEELMNFLVTFVCTPKYIGNPYSRNKIVEIMWNGTHPYGYSRSGVLSDSINYHKLSLEHLMPSLMSFYIDVERTGVSSQFYDRLNVRYNIARLLKVIWNNPTHRDKLKQDTMNSEKFVRFTNLVMNDSTYLLDEALGKLASVRHYEDEIASPGFSNKPDNEREEMVQSLQESGRAAGSYIALGGESVRLLKSFTSEAKAAFMAPEIVDRLAAMLCYNLDALAGPRCQELKVNNPEKYGWRPRQLLNDIIDIFINLHDCKEFVEGVAKDGRSYSKALFERAAGILRRKAIKTDQEVDLMARFVSHVEQVRAEMMEEDEADIPEEYQDMIMATLMRDPVILPGSKAVLDRSTIKSHLLSDSTDPFNRSPLTIDQVEPHTQLKAEIDDWVAKRRQAKLDEMTKATNANDVLPPQN</sequence>
<keyword evidence="14" id="KW-0539">Nucleus</keyword>
<keyword evidence="13 16" id="KW-0472">Membrane</keyword>
<feature type="compositionally biased region" description="Low complexity" evidence="15">
    <location>
        <begin position="580"/>
        <end position="593"/>
    </location>
</feature>
<evidence type="ECO:0000256" key="13">
    <source>
        <dbReference type="ARBA" id="ARBA00023136"/>
    </source>
</evidence>
<evidence type="ECO:0000256" key="16">
    <source>
        <dbReference type="SAM" id="Phobius"/>
    </source>
</evidence>
<dbReference type="GO" id="GO:0000209">
    <property type="term" value="P:protein polyubiquitination"/>
    <property type="evidence" value="ECO:0007669"/>
    <property type="project" value="TreeGrafter"/>
</dbReference>
<feature type="region of interest" description="Disordered" evidence="15">
    <location>
        <begin position="1"/>
        <end position="44"/>
    </location>
</feature>
<dbReference type="GO" id="GO:0016020">
    <property type="term" value="C:membrane"/>
    <property type="evidence" value="ECO:0007669"/>
    <property type="project" value="UniProtKB-SubCell"/>
</dbReference>
<feature type="compositionally biased region" description="Polar residues" evidence="15">
    <location>
        <begin position="10"/>
        <end position="22"/>
    </location>
</feature>
<feature type="compositionally biased region" description="Basic and acidic residues" evidence="15">
    <location>
        <begin position="33"/>
        <end position="42"/>
    </location>
</feature>
<name>A0A4T0HFN7_WALIC</name>
<evidence type="ECO:0000256" key="7">
    <source>
        <dbReference type="ARBA" id="ARBA00012483"/>
    </source>
</evidence>
<dbReference type="SMART" id="SM00504">
    <property type="entry name" value="Ubox"/>
    <property type="match status" value="1"/>
</dbReference>
<evidence type="ECO:0000313" key="19">
    <source>
        <dbReference type="Proteomes" id="UP000306954"/>
    </source>
</evidence>
<dbReference type="UniPathway" id="UPA00143"/>
<comment type="caution">
    <text evidence="18">The sequence shown here is derived from an EMBL/GenBank/DDBJ whole genome shotgun (WGS) entry which is preliminary data.</text>
</comment>
<dbReference type="InterPro" id="IPR019474">
    <property type="entry name" value="Ub_conjug_fac_E4_core"/>
</dbReference>
<dbReference type="InterPro" id="IPR003613">
    <property type="entry name" value="Ubox_domain"/>
</dbReference>
<keyword evidence="9" id="KW-0808">Transferase</keyword>
<feature type="transmembrane region" description="Helical" evidence="16">
    <location>
        <begin position="102"/>
        <end position="124"/>
    </location>
</feature>
<dbReference type="GO" id="GO:0005634">
    <property type="term" value="C:nucleus"/>
    <property type="evidence" value="ECO:0007669"/>
    <property type="project" value="UniProtKB-SubCell"/>
</dbReference>
<keyword evidence="10 16" id="KW-0812">Transmembrane</keyword>
<dbReference type="FunFam" id="3.30.40.10:FF:000055">
    <property type="entry name" value="Ubiquitin conjugation factor e4 a"/>
    <property type="match status" value="1"/>
</dbReference>
<feature type="transmembrane region" description="Helical" evidence="16">
    <location>
        <begin position="187"/>
        <end position="205"/>
    </location>
</feature>
<accession>A0A4T0HFN7</accession>
<keyword evidence="11" id="KW-0833">Ubl conjugation pathway</keyword>
<evidence type="ECO:0000256" key="9">
    <source>
        <dbReference type="ARBA" id="ARBA00022679"/>
    </source>
</evidence>
<evidence type="ECO:0000256" key="11">
    <source>
        <dbReference type="ARBA" id="ARBA00022786"/>
    </source>
</evidence>
<feature type="transmembrane region" description="Helical" evidence="16">
    <location>
        <begin position="439"/>
        <end position="457"/>
    </location>
</feature>
<dbReference type="GO" id="GO:0006511">
    <property type="term" value="P:ubiquitin-dependent protein catabolic process"/>
    <property type="evidence" value="ECO:0007669"/>
    <property type="project" value="InterPro"/>
</dbReference>
<dbReference type="GO" id="GO:0036503">
    <property type="term" value="P:ERAD pathway"/>
    <property type="evidence" value="ECO:0007669"/>
    <property type="project" value="InterPro"/>
</dbReference>
<evidence type="ECO:0000256" key="1">
    <source>
        <dbReference type="ARBA" id="ARBA00000900"/>
    </source>
</evidence>
<feature type="region of interest" description="Disordered" evidence="15">
    <location>
        <begin position="570"/>
        <end position="636"/>
    </location>
</feature>
<comment type="catalytic activity">
    <reaction evidence="1">
        <text>S-ubiquitinyl-[E2 ubiquitin-conjugating enzyme]-L-cysteine + [acceptor protein]-L-lysine = [E2 ubiquitin-conjugating enzyme]-L-cysteine + N(6)-ubiquitinyl-[acceptor protein]-L-lysine.</text>
        <dbReference type="EC" id="2.3.2.27"/>
    </reaction>
</comment>
<dbReference type="Gene3D" id="3.30.40.10">
    <property type="entry name" value="Zinc/RING finger domain, C3HC4 (zinc finger)"/>
    <property type="match status" value="1"/>
</dbReference>
<proteinExistence type="inferred from homology"/>
<evidence type="ECO:0000259" key="17">
    <source>
        <dbReference type="PROSITE" id="PS51698"/>
    </source>
</evidence>
<feature type="transmembrane region" description="Helical" evidence="16">
    <location>
        <begin position="392"/>
        <end position="410"/>
    </location>
</feature>
<feature type="transmembrane region" description="Helical" evidence="16">
    <location>
        <begin position="348"/>
        <end position="369"/>
    </location>
</feature>
<dbReference type="InterPro" id="IPR013057">
    <property type="entry name" value="AA_transpt_TM"/>
</dbReference>
<feature type="transmembrane region" description="Helical" evidence="16">
    <location>
        <begin position="136"/>
        <end position="156"/>
    </location>
</feature>
<comment type="similarity">
    <text evidence="6">Belongs to the ubiquitin conjugation factor E4 family.</text>
</comment>
<comment type="pathway">
    <text evidence="5">Protein modification; protein ubiquitination.</text>
</comment>
<evidence type="ECO:0000256" key="6">
    <source>
        <dbReference type="ARBA" id="ARBA00007434"/>
    </source>
</evidence>
<dbReference type="InterPro" id="IPR013083">
    <property type="entry name" value="Znf_RING/FYVE/PHD"/>
</dbReference>
<dbReference type="Pfam" id="PF10408">
    <property type="entry name" value="Ufd2P_core"/>
    <property type="match status" value="1"/>
</dbReference>
<evidence type="ECO:0000256" key="4">
    <source>
        <dbReference type="ARBA" id="ARBA00004496"/>
    </source>
</evidence>
<keyword evidence="12 16" id="KW-1133">Transmembrane helix</keyword>
<evidence type="ECO:0000256" key="14">
    <source>
        <dbReference type="ARBA" id="ARBA00023242"/>
    </source>
</evidence>
<dbReference type="GO" id="GO:0005737">
    <property type="term" value="C:cytoplasm"/>
    <property type="evidence" value="ECO:0007669"/>
    <property type="project" value="UniProtKB-SubCell"/>
</dbReference>
<dbReference type="SUPFAM" id="SSF57850">
    <property type="entry name" value="RING/U-box"/>
    <property type="match status" value="1"/>
</dbReference>
<dbReference type="GO" id="GO:0034450">
    <property type="term" value="F:ubiquitin-ubiquitin ligase activity"/>
    <property type="evidence" value="ECO:0007669"/>
    <property type="project" value="InterPro"/>
</dbReference>
<dbReference type="EC" id="2.3.2.27" evidence="7"/>
<dbReference type="InterPro" id="IPR045132">
    <property type="entry name" value="UBE4"/>
</dbReference>
<dbReference type="CDD" id="cd16657">
    <property type="entry name" value="RING-Ubox_UBE4A"/>
    <property type="match status" value="1"/>
</dbReference>
<dbReference type="GO" id="GO:0000151">
    <property type="term" value="C:ubiquitin ligase complex"/>
    <property type="evidence" value="ECO:0007669"/>
    <property type="project" value="InterPro"/>
</dbReference>
<evidence type="ECO:0000256" key="12">
    <source>
        <dbReference type="ARBA" id="ARBA00022989"/>
    </source>
</evidence>
<organism evidence="18 19">
    <name type="scientific">Wallemia ichthyophaga</name>
    <dbReference type="NCBI Taxonomy" id="245174"/>
    <lineage>
        <taxon>Eukaryota</taxon>
        <taxon>Fungi</taxon>
        <taxon>Dikarya</taxon>
        <taxon>Basidiomycota</taxon>
        <taxon>Wallemiomycotina</taxon>
        <taxon>Wallemiomycetes</taxon>
        <taxon>Wallemiales</taxon>
        <taxon>Wallemiaceae</taxon>
        <taxon>Wallemia</taxon>
    </lineage>
</organism>
<feature type="transmembrane region" description="Helical" evidence="16">
    <location>
        <begin position="463"/>
        <end position="486"/>
    </location>
</feature>
<dbReference type="Pfam" id="PF01490">
    <property type="entry name" value="Aa_trans"/>
    <property type="match status" value="1"/>
</dbReference>
<evidence type="ECO:0000256" key="8">
    <source>
        <dbReference type="ARBA" id="ARBA00022490"/>
    </source>
</evidence>
<evidence type="ECO:0000256" key="3">
    <source>
        <dbReference type="ARBA" id="ARBA00004370"/>
    </source>
</evidence>
<dbReference type="EMBL" id="SPOF01000010">
    <property type="protein sequence ID" value="TIB14636.1"/>
    <property type="molecule type" value="Genomic_DNA"/>
</dbReference>
<feature type="transmembrane region" description="Helical" evidence="16">
    <location>
        <begin position="519"/>
        <end position="538"/>
    </location>
</feature>
<evidence type="ECO:0000256" key="2">
    <source>
        <dbReference type="ARBA" id="ARBA00004123"/>
    </source>
</evidence>
<reference evidence="18 19" key="1">
    <citation type="submission" date="2019-03" db="EMBL/GenBank/DDBJ databases">
        <title>Sequencing 23 genomes of Wallemia ichthyophaga.</title>
        <authorList>
            <person name="Gostincar C."/>
        </authorList>
    </citation>
    <scope>NUCLEOTIDE SEQUENCE [LARGE SCALE GENOMIC DNA]</scope>
    <source>
        <strain evidence="18 19">EXF-8621</strain>
    </source>
</reference>